<keyword evidence="3" id="KW-0809">Transit peptide</keyword>
<evidence type="ECO:0000256" key="5">
    <source>
        <dbReference type="ARBA" id="ARBA00023128"/>
    </source>
</evidence>
<proteinExistence type="inferred from homology"/>
<protein>
    <recommendedName>
        <fullName evidence="7">Large ribosomal subunit protein bL32m</fullName>
    </recommendedName>
</protein>
<dbReference type="GO" id="GO:0003735">
    <property type="term" value="F:structural constituent of ribosome"/>
    <property type="evidence" value="ECO:0007669"/>
    <property type="project" value="InterPro"/>
</dbReference>
<evidence type="ECO:0000256" key="2">
    <source>
        <dbReference type="ARBA" id="ARBA00008560"/>
    </source>
</evidence>
<gene>
    <name evidence="8" type="ORF">DFQ27_005300</name>
</gene>
<dbReference type="OrthoDB" id="2014905at2759"/>
<organism evidence="8 9">
    <name type="scientific">Actinomortierella ambigua</name>
    <dbReference type="NCBI Taxonomy" id="1343610"/>
    <lineage>
        <taxon>Eukaryota</taxon>
        <taxon>Fungi</taxon>
        <taxon>Fungi incertae sedis</taxon>
        <taxon>Mucoromycota</taxon>
        <taxon>Mortierellomycotina</taxon>
        <taxon>Mortierellomycetes</taxon>
        <taxon>Mortierellales</taxon>
        <taxon>Mortierellaceae</taxon>
        <taxon>Actinomortierella</taxon>
    </lineage>
</organism>
<name>A0A9P6PZ66_9FUNG</name>
<dbReference type="InterPro" id="IPR051991">
    <property type="entry name" value="Mitoribosomal_protein_bL32"/>
</dbReference>
<evidence type="ECO:0000256" key="7">
    <source>
        <dbReference type="ARBA" id="ARBA00039935"/>
    </source>
</evidence>
<evidence type="ECO:0000256" key="4">
    <source>
        <dbReference type="ARBA" id="ARBA00022980"/>
    </source>
</evidence>
<keyword evidence="9" id="KW-1185">Reference proteome</keyword>
<dbReference type="Pfam" id="PF01783">
    <property type="entry name" value="Ribosomal_L32p"/>
    <property type="match status" value="1"/>
</dbReference>
<dbReference type="PANTHER" id="PTHR21026">
    <property type="entry name" value="39S RIBOSOMAL PROTEIN L32, MITOCHONDRIAL"/>
    <property type="match status" value="1"/>
</dbReference>
<dbReference type="SUPFAM" id="SSF57829">
    <property type="entry name" value="Zn-binding ribosomal proteins"/>
    <property type="match status" value="1"/>
</dbReference>
<comment type="caution">
    <text evidence="8">The sequence shown here is derived from an EMBL/GenBank/DDBJ whole genome shotgun (WGS) entry which is preliminary data.</text>
</comment>
<dbReference type="EMBL" id="JAAAJB010000376">
    <property type="protein sequence ID" value="KAG0257083.1"/>
    <property type="molecule type" value="Genomic_DNA"/>
</dbReference>
<evidence type="ECO:0000256" key="1">
    <source>
        <dbReference type="ARBA" id="ARBA00004173"/>
    </source>
</evidence>
<sequence>MSILKITVQGSSLAAQTLRANAARAFSSAAITMPLTSSSSSSSSSSSATTTLSTASSASITTSLLGGLGSYIADLLPSIVWASVPKHRTSHSKKRMRQATKGLKVQKNIVECPGCGRPKLMHHLCTHCYREMKGRGPTVSSA</sequence>
<dbReference type="GO" id="GO:0005762">
    <property type="term" value="C:mitochondrial large ribosomal subunit"/>
    <property type="evidence" value="ECO:0007669"/>
    <property type="project" value="TreeGrafter"/>
</dbReference>
<accession>A0A9P6PZ66</accession>
<evidence type="ECO:0000256" key="3">
    <source>
        <dbReference type="ARBA" id="ARBA00022946"/>
    </source>
</evidence>
<dbReference type="Proteomes" id="UP000807716">
    <property type="component" value="Unassembled WGS sequence"/>
</dbReference>
<keyword evidence="4" id="KW-0689">Ribosomal protein</keyword>
<evidence type="ECO:0000313" key="9">
    <source>
        <dbReference type="Proteomes" id="UP000807716"/>
    </source>
</evidence>
<dbReference type="AlphaFoldDB" id="A0A9P6PZ66"/>
<evidence type="ECO:0000313" key="8">
    <source>
        <dbReference type="EMBL" id="KAG0257083.1"/>
    </source>
</evidence>
<evidence type="ECO:0000256" key="6">
    <source>
        <dbReference type="ARBA" id="ARBA00023274"/>
    </source>
</evidence>
<reference evidence="8" key="1">
    <citation type="journal article" date="2020" name="Fungal Divers.">
        <title>Resolving the Mortierellaceae phylogeny through synthesis of multi-gene phylogenetics and phylogenomics.</title>
        <authorList>
            <person name="Vandepol N."/>
            <person name="Liber J."/>
            <person name="Desiro A."/>
            <person name="Na H."/>
            <person name="Kennedy M."/>
            <person name="Barry K."/>
            <person name="Grigoriev I.V."/>
            <person name="Miller A.N."/>
            <person name="O'Donnell K."/>
            <person name="Stajich J.E."/>
            <person name="Bonito G."/>
        </authorList>
    </citation>
    <scope>NUCLEOTIDE SEQUENCE</scope>
    <source>
        <strain evidence="8">BC1065</strain>
    </source>
</reference>
<dbReference type="InterPro" id="IPR011332">
    <property type="entry name" value="Ribosomal_zn-bd"/>
</dbReference>
<keyword evidence="6" id="KW-0687">Ribonucleoprotein</keyword>
<dbReference type="InterPro" id="IPR002677">
    <property type="entry name" value="Ribosomal_bL32"/>
</dbReference>
<comment type="similarity">
    <text evidence="2">Belongs to the bacterial ribosomal protein bL32 family.</text>
</comment>
<dbReference type="GO" id="GO:0006412">
    <property type="term" value="P:translation"/>
    <property type="evidence" value="ECO:0007669"/>
    <property type="project" value="InterPro"/>
</dbReference>
<dbReference type="PANTHER" id="PTHR21026:SF2">
    <property type="entry name" value="LARGE RIBOSOMAL SUBUNIT PROTEIN BL32M"/>
    <property type="match status" value="1"/>
</dbReference>
<comment type="subcellular location">
    <subcellularLocation>
        <location evidence="1">Mitochondrion</location>
    </subcellularLocation>
</comment>
<dbReference type="HAMAP" id="MF_00340">
    <property type="entry name" value="Ribosomal_bL32"/>
    <property type="match status" value="1"/>
</dbReference>
<keyword evidence="5" id="KW-0496">Mitochondrion</keyword>
<dbReference type="NCBIfam" id="TIGR01031">
    <property type="entry name" value="rpmF_bact"/>
    <property type="match status" value="1"/>
</dbReference>